<gene>
    <name evidence="1" type="ORF">UFOPK2928_00625</name>
    <name evidence="2" type="ORF">UFOPK3786_00248</name>
    <name evidence="3" type="ORF">UFOPK4010_00753</name>
</gene>
<evidence type="ECO:0000313" key="2">
    <source>
        <dbReference type="EMBL" id="CAB4944359.1"/>
    </source>
</evidence>
<organism evidence="1">
    <name type="scientific">freshwater metagenome</name>
    <dbReference type="NCBI Taxonomy" id="449393"/>
    <lineage>
        <taxon>unclassified sequences</taxon>
        <taxon>metagenomes</taxon>
        <taxon>ecological metagenomes</taxon>
    </lineage>
</organism>
<dbReference type="EMBL" id="CAEZZY010000055">
    <property type="protein sequence ID" value="CAB4778699.1"/>
    <property type="molecule type" value="Genomic_DNA"/>
</dbReference>
<dbReference type="InterPro" id="IPR008972">
    <property type="entry name" value="Cupredoxin"/>
</dbReference>
<accession>A0A6J6W4I3</accession>
<dbReference type="EMBL" id="CAFBOU010000056">
    <property type="protein sequence ID" value="CAB4993624.1"/>
    <property type="molecule type" value="Genomic_DNA"/>
</dbReference>
<protein>
    <submittedName>
        <fullName evidence="1">Unannotated protein</fullName>
    </submittedName>
</protein>
<dbReference type="EMBL" id="CAFBNK010000026">
    <property type="protein sequence ID" value="CAB4944359.1"/>
    <property type="molecule type" value="Genomic_DNA"/>
</dbReference>
<proteinExistence type="predicted"/>
<name>A0A6J6W4I3_9ZZZZ</name>
<reference evidence="1" key="1">
    <citation type="submission" date="2020-05" db="EMBL/GenBank/DDBJ databases">
        <authorList>
            <person name="Chiriac C."/>
            <person name="Salcher M."/>
            <person name="Ghai R."/>
            <person name="Kavagutti S V."/>
        </authorList>
    </citation>
    <scope>NUCLEOTIDE SEQUENCE</scope>
</reference>
<evidence type="ECO:0000313" key="3">
    <source>
        <dbReference type="EMBL" id="CAB4993624.1"/>
    </source>
</evidence>
<evidence type="ECO:0000313" key="1">
    <source>
        <dbReference type="EMBL" id="CAB4778699.1"/>
    </source>
</evidence>
<sequence>MNKRLFAAFGTVVLGIAVIAGIGTYVAAAKNDPGILVADAAGTYTAPDGKSYPQVKLNLNVYPNSGFGGHHGAGGGAHPDWVSYGAGGPNGEILSDAVNGTNFQVPPHTAVTITVFQYDSGETLNNDFFAHVRGTVDGTAKFVKSYDTKAKANASPETVITNIPADMVGHTFTLHGLSDEQDQLFVSVPLMMAIDEEVGAAEEGATESGYVQHPTKTTFTFITGDEGEYIWNCEFPCGDGTIARFGNAMSAMGYMSGHFIVKA</sequence>
<dbReference type="AlphaFoldDB" id="A0A6J6W4I3"/>
<dbReference type="SUPFAM" id="SSF49503">
    <property type="entry name" value="Cupredoxins"/>
    <property type="match status" value="1"/>
</dbReference>